<proteinExistence type="predicted"/>
<reference evidence="1 2" key="1">
    <citation type="submission" date="2019-09" db="EMBL/GenBank/DDBJ databases">
        <title>Genome Sequences of Streptomyces kaniharaensis ATCC 21070.</title>
        <authorList>
            <person name="Zhu W."/>
            <person name="De Crecy-Lagard V."/>
            <person name="Richards N.G."/>
        </authorList>
    </citation>
    <scope>NUCLEOTIDE SEQUENCE [LARGE SCALE GENOMIC DNA]</scope>
    <source>
        <strain evidence="1 2">SF-557</strain>
    </source>
</reference>
<dbReference type="AlphaFoldDB" id="A0A6N7KPM2"/>
<evidence type="ECO:0000313" key="1">
    <source>
        <dbReference type="EMBL" id="MQS13381.1"/>
    </source>
</evidence>
<dbReference type="Proteomes" id="UP000450000">
    <property type="component" value="Unassembled WGS sequence"/>
</dbReference>
<comment type="caution">
    <text evidence="1">The sequence shown here is derived from an EMBL/GenBank/DDBJ whole genome shotgun (WGS) entry which is preliminary data.</text>
</comment>
<organism evidence="1 2">
    <name type="scientific">Streptomyces kaniharaensis</name>
    <dbReference type="NCBI Taxonomy" id="212423"/>
    <lineage>
        <taxon>Bacteria</taxon>
        <taxon>Bacillati</taxon>
        <taxon>Actinomycetota</taxon>
        <taxon>Actinomycetes</taxon>
        <taxon>Kitasatosporales</taxon>
        <taxon>Streptomycetaceae</taxon>
        <taxon>Streptomyces</taxon>
    </lineage>
</organism>
<gene>
    <name evidence="1" type="ORF">F7Q99_14125</name>
</gene>
<evidence type="ECO:0008006" key="3">
    <source>
        <dbReference type="Google" id="ProtNLM"/>
    </source>
</evidence>
<accession>A0A6N7KPM2</accession>
<name>A0A6N7KPM2_9ACTN</name>
<protein>
    <recommendedName>
        <fullName evidence="3">HNH endonuclease</fullName>
    </recommendedName>
</protein>
<dbReference type="OrthoDB" id="3650427at2"/>
<dbReference type="RefSeq" id="WP_153461629.1">
    <property type="nucleotide sequence ID" value="NZ_WBOF01000001.1"/>
</dbReference>
<keyword evidence="2" id="KW-1185">Reference proteome</keyword>
<dbReference type="EMBL" id="WBOF01000001">
    <property type="protein sequence ID" value="MQS13381.1"/>
    <property type="molecule type" value="Genomic_DNA"/>
</dbReference>
<evidence type="ECO:0000313" key="2">
    <source>
        <dbReference type="Proteomes" id="UP000450000"/>
    </source>
</evidence>
<sequence>MDEHLARMMTALEVKEMVARARSRAGLVEDRTLDGRLIRAKGRPYQTGHPLVLTVRAKPCCGRLSEVAVCSLFDLVNEHFLIRTKPGPSCPAGNHPASAQSLPEILPELAQLVTKTAGGEDVIVWGQYPALALEGELSLATEPEKRRKRTWPVGTWVDLQAAEAIWRTGGSADDLAMFSPGADAADDAQVLVRIIHRISESHAVLRRSVDRIPEPAPEIQSSACALHFALPADLGVSSPVEPAETWSRTFPVHLLEGPTDAVRVGSARREQPQLRRWLLNNRVDARCALCGETYPAAYLRAAHIKRRAEAAEGERRDLAIGMLACTFGCDQMFELGDIFVDADGVIRSRLTGEGSAVAAAAARLVGRRCPAAVPERAEYFRHHRQSHGHDE</sequence>